<evidence type="ECO:0000259" key="2">
    <source>
        <dbReference type="Pfam" id="PF03795"/>
    </source>
</evidence>
<dbReference type="SUPFAM" id="SSF54909">
    <property type="entry name" value="Dimeric alpha+beta barrel"/>
    <property type="match status" value="1"/>
</dbReference>
<feature type="domain" description="YCII-related" evidence="2">
    <location>
        <begin position="3"/>
        <end position="56"/>
    </location>
</feature>
<proteinExistence type="inferred from homology"/>
<sequence>MGQHFEYLKDLLEKGTLLLAGPCLDRTMGITVFKAESIEEARAIMENDPAVKLGVMSAELHEYRAALFAGQK</sequence>
<evidence type="ECO:0000313" key="3">
    <source>
        <dbReference type="EMBL" id="MBL0385796.1"/>
    </source>
</evidence>
<keyword evidence="4" id="KW-1185">Reference proteome</keyword>
<evidence type="ECO:0000256" key="1">
    <source>
        <dbReference type="ARBA" id="ARBA00007689"/>
    </source>
</evidence>
<accession>A0ABS1J6A7</accession>
<gene>
    <name evidence="3" type="ORF">JJB07_03960</name>
</gene>
<dbReference type="Pfam" id="PF03795">
    <property type="entry name" value="YCII"/>
    <property type="match status" value="1"/>
</dbReference>
<comment type="caution">
    <text evidence="3">The sequence shown here is derived from an EMBL/GenBank/DDBJ whole genome shotgun (WGS) entry which is preliminary data.</text>
</comment>
<organism evidence="3 4">
    <name type="scientific">Tumebacillus amylolyticus</name>
    <dbReference type="NCBI Taxonomy" id="2801339"/>
    <lineage>
        <taxon>Bacteria</taxon>
        <taxon>Bacillati</taxon>
        <taxon>Bacillota</taxon>
        <taxon>Bacilli</taxon>
        <taxon>Bacillales</taxon>
        <taxon>Alicyclobacillaceae</taxon>
        <taxon>Tumebacillus</taxon>
    </lineage>
</organism>
<dbReference type="EMBL" id="JAEQNB010000001">
    <property type="protein sequence ID" value="MBL0385796.1"/>
    <property type="molecule type" value="Genomic_DNA"/>
</dbReference>
<comment type="similarity">
    <text evidence="1">Belongs to the YciI family.</text>
</comment>
<dbReference type="InterPro" id="IPR005545">
    <property type="entry name" value="YCII"/>
</dbReference>
<protein>
    <recommendedName>
        <fullName evidence="2">YCII-related domain-containing protein</fullName>
    </recommendedName>
</protein>
<reference evidence="3 4" key="1">
    <citation type="submission" date="2021-01" db="EMBL/GenBank/DDBJ databases">
        <title>Tumebacillus sp. strain ITR2 16S ribosomal RNA gene Genome sequencing and assembly.</title>
        <authorList>
            <person name="Kang M."/>
        </authorList>
    </citation>
    <scope>NUCLEOTIDE SEQUENCE [LARGE SCALE GENOMIC DNA]</scope>
    <source>
        <strain evidence="3 4">ITR2</strain>
    </source>
</reference>
<dbReference type="PANTHER" id="PTHR37828">
    <property type="entry name" value="GSR2449 PROTEIN"/>
    <property type="match status" value="1"/>
</dbReference>
<name>A0ABS1J6A7_9BACL</name>
<dbReference type="PANTHER" id="PTHR37828:SF1">
    <property type="entry name" value="YCII-RELATED DOMAIN-CONTAINING PROTEIN"/>
    <property type="match status" value="1"/>
</dbReference>
<evidence type="ECO:0000313" key="4">
    <source>
        <dbReference type="Proteomes" id="UP000602284"/>
    </source>
</evidence>
<dbReference type="Gene3D" id="3.30.70.1060">
    <property type="entry name" value="Dimeric alpha+beta barrel"/>
    <property type="match status" value="1"/>
</dbReference>
<dbReference type="InterPro" id="IPR011008">
    <property type="entry name" value="Dimeric_a/b-barrel"/>
</dbReference>
<dbReference type="Proteomes" id="UP000602284">
    <property type="component" value="Unassembled WGS sequence"/>
</dbReference>